<keyword evidence="2" id="KW-1185">Reference proteome</keyword>
<accession>A0ACB9HWW8</accession>
<sequence>MPTSSAVSPTAAAVEDRSPTASDSEEYEYEEIEIEEEIEVEEEVSDDDEEEEFEEVEVEVEVEEEEEVEDDEEQEQEKEKGIGEDASRAIEDLDDVKRKEKNISNGEKTSQCDGGIMAAETTNLINESSKQVTNGHSVDDSDKVPCSEEQTTQMKTKDVNDAHVKAAETTNLINESSKQVTNGHSVDDSDKVPCSEEQTTQMNTKDVNDAHVKEPRLDVDIPLIRPRSLSPAMGTNEENKRPALVCDFFAKGWCIKGTSCRFRHIKDPPINVVDQQNEPQKSQPQDEGVREGTERSNPATSGTAPTFKACSSEFKPGSQKDNSIRVTNPPVNESLSNSFMDPNYNRSNWASYAPKVEEFGGKGYRFGLHNHSYNSSYHGTVRPRASTFLSSSSWKSDSKISSYDWEPSKPFRSRFLLSQGIPIPDIQYDPIRDSIDEPTPTKIGGKLSKLSSSSRVPSVSSTHSPLQEKLKTGNGSDRFSIGRHVNGNDNDTDMDVDSNEIADTKQEDTKSESKGKKRIGDVIQASEVHVSSHHSLRENDGGPTKEVSNYKLDFDAEGDMHRESKSLRHFRAALIDFVKELVRPTWRDGKLSKDAHKMIVKKTVDKVLTTLPPEHIPDIQESIDTYLTSSQPKLTKLVEGYIEKYGKL</sequence>
<protein>
    <submittedName>
        <fullName evidence="1">Uncharacterized protein</fullName>
    </submittedName>
</protein>
<name>A0ACB9HWW8_9ASTR</name>
<proteinExistence type="predicted"/>
<dbReference type="EMBL" id="CM042027">
    <property type="protein sequence ID" value="KAI3800409.1"/>
    <property type="molecule type" value="Genomic_DNA"/>
</dbReference>
<evidence type="ECO:0000313" key="2">
    <source>
        <dbReference type="Proteomes" id="UP001056120"/>
    </source>
</evidence>
<gene>
    <name evidence="1" type="ORF">L1987_28500</name>
</gene>
<reference evidence="1 2" key="2">
    <citation type="journal article" date="2022" name="Mol. Ecol. Resour.">
        <title>The genomes of chicory, endive, great burdock and yacon provide insights into Asteraceae paleo-polyploidization history and plant inulin production.</title>
        <authorList>
            <person name="Fan W."/>
            <person name="Wang S."/>
            <person name="Wang H."/>
            <person name="Wang A."/>
            <person name="Jiang F."/>
            <person name="Liu H."/>
            <person name="Zhao H."/>
            <person name="Xu D."/>
            <person name="Zhang Y."/>
        </authorList>
    </citation>
    <scope>NUCLEOTIDE SEQUENCE [LARGE SCALE GENOMIC DNA]</scope>
    <source>
        <strain evidence="2">cv. Yunnan</strain>
        <tissue evidence="1">Leaves</tissue>
    </source>
</reference>
<reference evidence="2" key="1">
    <citation type="journal article" date="2022" name="Mol. Ecol. Resour.">
        <title>The genomes of chicory, endive, great burdock and yacon provide insights into Asteraceae palaeo-polyploidization history and plant inulin production.</title>
        <authorList>
            <person name="Fan W."/>
            <person name="Wang S."/>
            <person name="Wang H."/>
            <person name="Wang A."/>
            <person name="Jiang F."/>
            <person name="Liu H."/>
            <person name="Zhao H."/>
            <person name="Xu D."/>
            <person name="Zhang Y."/>
        </authorList>
    </citation>
    <scope>NUCLEOTIDE SEQUENCE [LARGE SCALE GENOMIC DNA]</scope>
    <source>
        <strain evidence="2">cv. Yunnan</strain>
    </source>
</reference>
<dbReference type="Proteomes" id="UP001056120">
    <property type="component" value="Linkage Group LG10"/>
</dbReference>
<evidence type="ECO:0000313" key="1">
    <source>
        <dbReference type="EMBL" id="KAI3800409.1"/>
    </source>
</evidence>
<organism evidence="1 2">
    <name type="scientific">Smallanthus sonchifolius</name>
    <dbReference type="NCBI Taxonomy" id="185202"/>
    <lineage>
        <taxon>Eukaryota</taxon>
        <taxon>Viridiplantae</taxon>
        <taxon>Streptophyta</taxon>
        <taxon>Embryophyta</taxon>
        <taxon>Tracheophyta</taxon>
        <taxon>Spermatophyta</taxon>
        <taxon>Magnoliopsida</taxon>
        <taxon>eudicotyledons</taxon>
        <taxon>Gunneridae</taxon>
        <taxon>Pentapetalae</taxon>
        <taxon>asterids</taxon>
        <taxon>campanulids</taxon>
        <taxon>Asterales</taxon>
        <taxon>Asteraceae</taxon>
        <taxon>Asteroideae</taxon>
        <taxon>Heliantheae alliance</taxon>
        <taxon>Millerieae</taxon>
        <taxon>Smallanthus</taxon>
    </lineage>
</organism>
<comment type="caution">
    <text evidence="1">The sequence shown here is derived from an EMBL/GenBank/DDBJ whole genome shotgun (WGS) entry which is preliminary data.</text>
</comment>